<proteinExistence type="predicted"/>
<feature type="compositionally biased region" description="Polar residues" evidence="1">
    <location>
        <begin position="1"/>
        <end position="11"/>
    </location>
</feature>
<reference evidence="2" key="1">
    <citation type="journal article" date="2020" name="Stud. Mycol.">
        <title>101 Dothideomycetes genomes: a test case for predicting lifestyles and emergence of pathogens.</title>
        <authorList>
            <person name="Haridas S."/>
            <person name="Albert R."/>
            <person name="Binder M."/>
            <person name="Bloem J."/>
            <person name="Labutti K."/>
            <person name="Salamov A."/>
            <person name="Andreopoulos B."/>
            <person name="Baker S."/>
            <person name="Barry K."/>
            <person name="Bills G."/>
            <person name="Bluhm B."/>
            <person name="Cannon C."/>
            <person name="Castanera R."/>
            <person name="Culley D."/>
            <person name="Daum C."/>
            <person name="Ezra D."/>
            <person name="Gonzalez J."/>
            <person name="Henrissat B."/>
            <person name="Kuo A."/>
            <person name="Liang C."/>
            <person name="Lipzen A."/>
            <person name="Lutzoni F."/>
            <person name="Magnuson J."/>
            <person name="Mondo S."/>
            <person name="Nolan M."/>
            <person name="Ohm R."/>
            <person name="Pangilinan J."/>
            <person name="Park H.-J."/>
            <person name="Ramirez L."/>
            <person name="Alfaro M."/>
            <person name="Sun H."/>
            <person name="Tritt A."/>
            <person name="Yoshinaga Y."/>
            <person name="Zwiers L.-H."/>
            <person name="Turgeon B."/>
            <person name="Goodwin S."/>
            <person name="Spatafora J."/>
            <person name="Crous P."/>
            <person name="Grigoriev I."/>
        </authorList>
    </citation>
    <scope>NUCLEOTIDE SEQUENCE</scope>
    <source>
        <strain evidence="2">CBS 175.79</strain>
    </source>
</reference>
<accession>A0A6A5XM33</accession>
<feature type="compositionally biased region" description="Polar residues" evidence="1">
    <location>
        <begin position="20"/>
        <end position="38"/>
    </location>
</feature>
<gene>
    <name evidence="2" type="ORF">BU24DRAFT_250664</name>
</gene>
<dbReference type="EMBL" id="ML978071">
    <property type="protein sequence ID" value="KAF2014003.1"/>
    <property type="molecule type" value="Genomic_DNA"/>
</dbReference>
<dbReference type="GeneID" id="54279774"/>
<organism evidence="2 3">
    <name type="scientific">Aaosphaeria arxii CBS 175.79</name>
    <dbReference type="NCBI Taxonomy" id="1450172"/>
    <lineage>
        <taxon>Eukaryota</taxon>
        <taxon>Fungi</taxon>
        <taxon>Dikarya</taxon>
        <taxon>Ascomycota</taxon>
        <taxon>Pezizomycotina</taxon>
        <taxon>Dothideomycetes</taxon>
        <taxon>Pleosporomycetidae</taxon>
        <taxon>Pleosporales</taxon>
        <taxon>Pleosporales incertae sedis</taxon>
        <taxon>Aaosphaeria</taxon>
    </lineage>
</organism>
<evidence type="ECO:0000313" key="2">
    <source>
        <dbReference type="EMBL" id="KAF2014003.1"/>
    </source>
</evidence>
<evidence type="ECO:0000256" key="1">
    <source>
        <dbReference type="SAM" id="MobiDB-lite"/>
    </source>
</evidence>
<evidence type="ECO:0000313" key="3">
    <source>
        <dbReference type="Proteomes" id="UP000799778"/>
    </source>
</evidence>
<name>A0A6A5XM33_9PLEO</name>
<sequence>MVSTRSKTAQSRIEDFAVKNNGTSATVKSSTKDQSQNSGRKRESVDVALLEPKHKRMKSAQSHSEESAMLNEEGDSKPIIINRAPVLQLWSASVINSTYPGLSWETCLSVGSAVSSICAVAKGRSVGKMPIAIKLLLITLKLGRNGVITPLSIYSLHERISTI</sequence>
<keyword evidence="3" id="KW-1185">Reference proteome</keyword>
<dbReference type="OrthoDB" id="514070at2759"/>
<dbReference type="RefSeq" id="XP_033382342.1">
    <property type="nucleotide sequence ID" value="XM_033522377.1"/>
</dbReference>
<dbReference type="Proteomes" id="UP000799778">
    <property type="component" value="Unassembled WGS sequence"/>
</dbReference>
<feature type="region of interest" description="Disordered" evidence="1">
    <location>
        <begin position="1"/>
        <end position="72"/>
    </location>
</feature>
<dbReference type="AlphaFoldDB" id="A0A6A5XM33"/>
<protein>
    <submittedName>
        <fullName evidence="2">Uncharacterized protein</fullName>
    </submittedName>
</protein>